<dbReference type="RefSeq" id="WP_123378496.1">
    <property type="nucleotide sequence ID" value="NZ_RJKN01000001.1"/>
</dbReference>
<dbReference type="GO" id="GO:0005615">
    <property type="term" value="C:extracellular space"/>
    <property type="evidence" value="ECO:0007669"/>
    <property type="project" value="TreeGrafter"/>
</dbReference>
<feature type="chain" id="PRO_5018187174" evidence="8">
    <location>
        <begin position="33"/>
        <end position="824"/>
    </location>
</feature>
<dbReference type="InParanoid" id="A0A3N1HTR6"/>
<organism evidence="10 11">
    <name type="scientific">Pseudokineococcus lusitanus</name>
    <dbReference type="NCBI Taxonomy" id="763993"/>
    <lineage>
        <taxon>Bacteria</taxon>
        <taxon>Bacillati</taxon>
        <taxon>Actinomycetota</taxon>
        <taxon>Actinomycetes</taxon>
        <taxon>Kineosporiales</taxon>
        <taxon>Kineosporiaceae</taxon>
        <taxon>Pseudokineococcus</taxon>
    </lineage>
</organism>
<comment type="cofactor">
    <cofactor evidence="1">
        <name>Zn(2+)</name>
        <dbReference type="ChEBI" id="CHEBI:29105"/>
    </cofactor>
</comment>
<dbReference type="GO" id="GO:0004181">
    <property type="term" value="F:metallocarboxypeptidase activity"/>
    <property type="evidence" value="ECO:0007669"/>
    <property type="project" value="InterPro"/>
</dbReference>
<accession>A0A3N1HTR6</accession>
<dbReference type="GO" id="GO:0008270">
    <property type="term" value="F:zinc ion binding"/>
    <property type="evidence" value="ECO:0007669"/>
    <property type="project" value="InterPro"/>
</dbReference>
<proteinExistence type="inferred from homology"/>
<evidence type="ECO:0000256" key="2">
    <source>
        <dbReference type="ARBA" id="ARBA00005988"/>
    </source>
</evidence>
<evidence type="ECO:0000256" key="3">
    <source>
        <dbReference type="ARBA" id="ARBA00022670"/>
    </source>
</evidence>
<dbReference type="Proteomes" id="UP000276232">
    <property type="component" value="Unassembled WGS sequence"/>
</dbReference>
<keyword evidence="8" id="KW-0732">Signal</keyword>
<dbReference type="PANTHER" id="PTHR11705:SF143">
    <property type="entry name" value="SLL0236 PROTEIN"/>
    <property type="match status" value="1"/>
</dbReference>
<gene>
    <name evidence="10" type="ORF">EDC03_0405</name>
</gene>
<feature type="signal peptide" evidence="8">
    <location>
        <begin position="1"/>
        <end position="32"/>
    </location>
</feature>
<keyword evidence="6" id="KW-0482">Metalloprotease</keyword>
<comment type="caution">
    <text evidence="7">Lacks conserved residue(s) required for the propagation of feature annotation.</text>
</comment>
<evidence type="ECO:0000256" key="4">
    <source>
        <dbReference type="ARBA" id="ARBA00022801"/>
    </source>
</evidence>
<keyword evidence="11" id="KW-1185">Reference proteome</keyword>
<evidence type="ECO:0000259" key="9">
    <source>
        <dbReference type="PROSITE" id="PS52035"/>
    </source>
</evidence>
<protein>
    <submittedName>
        <fullName evidence="10">Zinc carboxypeptidase</fullName>
    </submittedName>
</protein>
<keyword evidence="10" id="KW-0121">Carboxypeptidase</keyword>
<dbReference type="InterPro" id="IPR000834">
    <property type="entry name" value="Peptidase_M14"/>
</dbReference>
<dbReference type="AlphaFoldDB" id="A0A3N1HTR6"/>
<dbReference type="EMBL" id="RJKN01000001">
    <property type="protein sequence ID" value="ROP45796.1"/>
    <property type="molecule type" value="Genomic_DNA"/>
</dbReference>
<dbReference type="SUPFAM" id="SSF53187">
    <property type="entry name" value="Zn-dependent exopeptidases"/>
    <property type="match status" value="1"/>
</dbReference>
<feature type="domain" description="Peptidase M14" evidence="9">
    <location>
        <begin position="75"/>
        <end position="364"/>
    </location>
</feature>
<dbReference type="Pfam" id="PF00246">
    <property type="entry name" value="Peptidase_M14"/>
    <property type="match status" value="1"/>
</dbReference>
<keyword evidence="4" id="KW-0378">Hydrolase</keyword>
<evidence type="ECO:0000256" key="5">
    <source>
        <dbReference type="ARBA" id="ARBA00022833"/>
    </source>
</evidence>
<keyword evidence="5" id="KW-0862">Zinc</keyword>
<sequence>MTRRTARPRRALPLLTAAVVVTTGLVAPGAAAAPAAPTAPDDHPWPSLAEVEGWPQQHRLREPADDPADVSPTYGSLPYDEIAPALNDLQRRSDRVSVEVVGRSTQGRDLYRVVVTAPETDAEARQQEEWRRQLQDDPAAAQADEELLAGYKAPVFVNGNIHGNEWEGTDAALRVVDDLATSTDPADAELLERTRVVVNVTANPDGRVAGTRANAAGYDLNRDLTIASQPETHVIRDLVVETQPVLVLDLHGYVAPTLLHPSTPPHNVNYEYDLFIKHGLPNALGIEAGLADLGYAETQSARIPFRDDEPGVWDDFPPIYVPSFSLLQSSIPYTIEAPLNPRGATLSPAERQRRADINTDVHEVAVRESLEYVLEHREEVLVDHAEVYRRGLAGEPQRELPDEYVPGWGPEDDYRTEFPRSYVIPAGPQQRSLPAAARLVDLLVDSGGRVRQADDAFVLDGTSYPAGSWVVDVHQAKRGIVNSLLEPGVDITDRVEDLYAGPAAWSQGRTWGADVVTSWDELPDVATTPVTDGTARGDRLPRGRGDLLLVARDAADLQALAALQEDGARTHLLGDGSVVVRATPAARRTALLLTRDLGVSFAAAPAGWDQDARPLDRVVVGYTGGPTVRDTLAALGLEARPLTAADAAAVLPGVDVLYVGADLDLAADGVRGAVEAFLARGGGVVGQGTAGASLVDGTDVLAVTASAGATLASGVADLETLGGPVTDDAQPEAFFARPVWFTDLGSDAVVEQRWAAEPLVAGWWPREGDGGRDLAAGQASVVTSRTAAGAGVVLLGTDPTWRLHPKGLQAQLGRALLWAATPAG</sequence>
<comment type="similarity">
    <text evidence="2 7">Belongs to the peptidase M14 family.</text>
</comment>
<comment type="caution">
    <text evidence="10">The sequence shown here is derived from an EMBL/GenBank/DDBJ whole genome shotgun (WGS) entry which is preliminary data.</text>
</comment>
<dbReference type="OrthoDB" id="9758209at2"/>
<name>A0A3N1HTR6_9ACTN</name>
<evidence type="ECO:0000256" key="1">
    <source>
        <dbReference type="ARBA" id="ARBA00001947"/>
    </source>
</evidence>
<evidence type="ECO:0000313" key="10">
    <source>
        <dbReference type="EMBL" id="ROP45796.1"/>
    </source>
</evidence>
<dbReference type="PROSITE" id="PS52035">
    <property type="entry name" value="PEPTIDASE_M14"/>
    <property type="match status" value="1"/>
</dbReference>
<dbReference type="SMART" id="SM00631">
    <property type="entry name" value="Zn_pept"/>
    <property type="match status" value="1"/>
</dbReference>
<evidence type="ECO:0000256" key="7">
    <source>
        <dbReference type="PROSITE-ProRule" id="PRU01379"/>
    </source>
</evidence>
<keyword evidence="3" id="KW-0645">Protease</keyword>
<reference evidence="10 11" key="1">
    <citation type="journal article" date="2015" name="Stand. Genomic Sci.">
        <title>Genomic Encyclopedia of Bacterial and Archaeal Type Strains, Phase III: the genomes of soil and plant-associated and newly described type strains.</title>
        <authorList>
            <person name="Whitman W.B."/>
            <person name="Woyke T."/>
            <person name="Klenk H.P."/>
            <person name="Zhou Y."/>
            <person name="Lilburn T.G."/>
            <person name="Beck B.J."/>
            <person name="De Vos P."/>
            <person name="Vandamme P."/>
            <person name="Eisen J.A."/>
            <person name="Garrity G."/>
            <person name="Hugenholtz P."/>
            <person name="Kyrpides N.C."/>
        </authorList>
    </citation>
    <scope>NUCLEOTIDE SEQUENCE [LARGE SCALE GENOMIC DNA]</scope>
    <source>
        <strain evidence="10 11">CECT 7306</strain>
    </source>
</reference>
<dbReference type="PANTHER" id="PTHR11705">
    <property type="entry name" value="PROTEASE FAMILY M14 CARBOXYPEPTIDASE A,B"/>
    <property type="match status" value="1"/>
</dbReference>
<evidence type="ECO:0000313" key="11">
    <source>
        <dbReference type="Proteomes" id="UP000276232"/>
    </source>
</evidence>
<dbReference type="GO" id="GO:0006508">
    <property type="term" value="P:proteolysis"/>
    <property type="evidence" value="ECO:0007669"/>
    <property type="project" value="UniProtKB-KW"/>
</dbReference>
<dbReference type="Gene3D" id="3.40.630.10">
    <property type="entry name" value="Zn peptidases"/>
    <property type="match status" value="1"/>
</dbReference>
<evidence type="ECO:0000256" key="8">
    <source>
        <dbReference type="SAM" id="SignalP"/>
    </source>
</evidence>
<evidence type="ECO:0000256" key="6">
    <source>
        <dbReference type="ARBA" id="ARBA00023049"/>
    </source>
</evidence>